<name>A0AAD5XA76_9FUNG</name>
<evidence type="ECO:0000256" key="2">
    <source>
        <dbReference type="ARBA" id="ARBA00012736"/>
    </source>
</evidence>
<dbReference type="Proteomes" id="UP001211907">
    <property type="component" value="Unassembled WGS sequence"/>
</dbReference>
<comment type="similarity">
    <text evidence="1 11">Belongs to the glycosyl hydrolase 28 family.</text>
</comment>
<dbReference type="Gene3D" id="2.160.20.10">
    <property type="entry name" value="Single-stranded right-handed beta-helix, Pectin lyase-like"/>
    <property type="match status" value="1"/>
</dbReference>
<dbReference type="SUPFAM" id="SSF51126">
    <property type="entry name" value="Pectin lyase-like"/>
    <property type="match status" value="1"/>
</dbReference>
<evidence type="ECO:0000256" key="1">
    <source>
        <dbReference type="ARBA" id="ARBA00008834"/>
    </source>
</evidence>
<evidence type="ECO:0000256" key="8">
    <source>
        <dbReference type="ARBA" id="ARBA00023316"/>
    </source>
</evidence>
<keyword evidence="4" id="KW-0677">Repeat</keyword>
<evidence type="ECO:0000313" key="12">
    <source>
        <dbReference type="EMBL" id="KAJ3087436.1"/>
    </source>
</evidence>
<keyword evidence="7 11" id="KW-0326">Glycosidase</keyword>
<evidence type="ECO:0000256" key="6">
    <source>
        <dbReference type="ARBA" id="ARBA00023157"/>
    </source>
</evidence>
<evidence type="ECO:0000256" key="5">
    <source>
        <dbReference type="ARBA" id="ARBA00022801"/>
    </source>
</evidence>
<protein>
    <recommendedName>
        <fullName evidence="2">endo-polygalacturonase</fullName>
        <ecNumber evidence="2">3.2.1.15</ecNumber>
    </recommendedName>
</protein>
<evidence type="ECO:0000256" key="3">
    <source>
        <dbReference type="ARBA" id="ARBA00022729"/>
    </source>
</evidence>
<dbReference type="EMBL" id="JADGJH010004057">
    <property type="protein sequence ID" value="KAJ3087436.1"/>
    <property type="molecule type" value="Genomic_DNA"/>
</dbReference>
<dbReference type="PROSITE" id="PS00502">
    <property type="entry name" value="POLYGALACTURONASE"/>
    <property type="match status" value="1"/>
</dbReference>
<feature type="non-terminal residue" evidence="12">
    <location>
        <position position="1"/>
    </location>
</feature>
<keyword evidence="3" id="KW-0732">Signal</keyword>
<dbReference type="GO" id="GO:0071555">
    <property type="term" value="P:cell wall organization"/>
    <property type="evidence" value="ECO:0007669"/>
    <property type="project" value="UniProtKB-KW"/>
</dbReference>
<keyword evidence="6" id="KW-1015">Disulfide bond</keyword>
<dbReference type="EC" id="3.2.1.15" evidence="2"/>
<reference evidence="12" key="1">
    <citation type="submission" date="2020-05" db="EMBL/GenBank/DDBJ databases">
        <title>Phylogenomic resolution of chytrid fungi.</title>
        <authorList>
            <person name="Stajich J.E."/>
            <person name="Amses K."/>
            <person name="Simmons R."/>
            <person name="Seto K."/>
            <person name="Myers J."/>
            <person name="Bonds A."/>
            <person name="Quandt C.A."/>
            <person name="Barry K."/>
            <person name="Liu P."/>
            <person name="Grigoriev I."/>
            <person name="Longcore J.E."/>
            <person name="James T.Y."/>
        </authorList>
    </citation>
    <scope>NUCLEOTIDE SEQUENCE</scope>
    <source>
        <strain evidence="12">JEL0513</strain>
    </source>
</reference>
<accession>A0AAD5XA76</accession>
<comment type="catalytic activity">
    <reaction evidence="9">
        <text>(1,4-alpha-D-galacturonosyl)n+m + H2O = (1,4-alpha-D-galacturonosyl)n + (1,4-alpha-D-galacturonosyl)m.</text>
        <dbReference type="EC" id="3.2.1.15"/>
    </reaction>
</comment>
<dbReference type="AlphaFoldDB" id="A0AAD5XA76"/>
<dbReference type="GO" id="GO:0004650">
    <property type="term" value="F:polygalacturonase activity"/>
    <property type="evidence" value="ECO:0007669"/>
    <property type="project" value="UniProtKB-EC"/>
</dbReference>
<keyword evidence="5 11" id="KW-0378">Hydrolase</keyword>
<keyword evidence="8" id="KW-0961">Cell wall biogenesis/degradation</keyword>
<dbReference type="InterPro" id="IPR011050">
    <property type="entry name" value="Pectin_lyase_fold/virulence"/>
</dbReference>
<organism evidence="12 13">
    <name type="scientific">Physocladia obscura</name>
    <dbReference type="NCBI Taxonomy" id="109957"/>
    <lineage>
        <taxon>Eukaryota</taxon>
        <taxon>Fungi</taxon>
        <taxon>Fungi incertae sedis</taxon>
        <taxon>Chytridiomycota</taxon>
        <taxon>Chytridiomycota incertae sedis</taxon>
        <taxon>Chytridiomycetes</taxon>
        <taxon>Chytridiales</taxon>
        <taxon>Chytriomycetaceae</taxon>
        <taxon>Physocladia</taxon>
    </lineage>
</organism>
<dbReference type="InterPro" id="IPR012334">
    <property type="entry name" value="Pectin_lyas_fold"/>
</dbReference>
<dbReference type="PANTHER" id="PTHR31884:SF1">
    <property type="entry name" value="POLYGALACTURONASE"/>
    <property type="match status" value="1"/>
</dbReference>
<keyword evidence="13" id="KW-1185">Reference proteome</keyword>
<gene>
    <name evidence="12" type="ORF">HK100_008361</name>
</gene>
<dbReference type="InterPro" id="IPR006626">
    <property type="entry name" value="PbH1"/>
</dbReference>
<evidence type="ECO:0000256" key="11">
    <source>
        <dbReference type="RuleBase" id="RU361169"/>
    </source>
</evidence>
<dbReference type="GO" id="GO:0005576">
    <property type="term" value="C:extracellular region"/>
    <property type="evidence" value="ECO:0007669"/>
    <property type="project" value="TreeGrafter"/>
</dbReference>
<evidence type="ECO:0000256" key="10">
    <source>
        <dbReference type="PROSITE-ProRule" id="PRU10052"/>
    </source>
</evidence>
<evidence type="ECO:0000256" key="4">
    <source>
        <dbReference type="ARBA" id="ARBA00022737"/>
    </source>
</evidence>
<feature type="active site" evidence="10">
    <location>
        <position position="174"/>
    </location>
</feature>
<sequence>MCQFVVAQLNATVTLSGILTFAHSTTLNDSIHLLTISGNSVVFQSDPTNPGIIDGLGQLYWDGQGANGGVLKPKLVSTSFKGISYVRGIKIVNAPVSAFSVGGVDTVFDSIVYDNSLGAPLSNGTLVGHNTDAFDVSASNIVIMNSYVINQDDCLAINKGSNITFQNNTCIGGHGISIGSIKTGAVVNNVLVSNCSIIDSQNGVRIKTVYNDTDASVSNILYENILLTNISIYGIDVQQDYLNGGPTGIPGGQIPITNLTLTNITGTVLPDEGALSTYILCATGE</sequence>
<evidence type="ECO:0000313" key="13">
    <source>
        <dbReference type="Proteomes" id="UP001211907"/>
    </source>
</evidence>
<dbReference type="PANTHER" id="PTHR31884">
    <property type="entry name" value="POLYGALACTURONASE"/>
    <property type="match status" value="1"/>
</dbReference>
<dbReference type="InterPro" id="IPR050434">
    <property type="entry name" value="Glycosyl_hydrlase_28"/>
</dbReference>
<comment type="caution">
    <text evidence="12">The sequence shown here is derived from an EMBL/GenBank/DDBJ whole genome shotgun (WGS) entry which is preliminary data.</text>
</comment>
<proteinExistence type="inferred from homology"/>
<evidence type="ECO:0000256" key="9">
    <source>
        <dbReference type="ARBA" id="ARBA00034074"/>
    </source>
</evidence>
<dbReference type="InterPro" id="IPR000743">
    <property type="entry name" value="Glyco_hydro_28"/>
</dbReference>
<dbReference type="SMART" id="SM00710">
    <property type="entry name" value="PbH1"/>
    <property type="match status" value="4"/>
</dbReference>
<evidence type="ECO:0000256" key="7">
    <source>
        <dbReference type="ARBA" id="ARBA00023295"/>
    </source>
</evidence>
<dbReference type="GO" id="GO:0045490">
    <property type="term" value="P:pectin catabolic process"/>
    <property type="evidence" value="ECO:0007669"/>
    <property type="project" value="UniProtKB-ARBA"/>
</dbReference>
<dbReference type="Pfam" id="PF00295">
    <property type="entry name" value="Glyco_hydro_28"/>
    <property type="match status" value="1"/>
</dbReference>